<keyword evidence="2" id="KW-0472">Membrane</keyword>
<name>A0ABV2D3Y5_9SPHN</name>
<feature type="compositionally biased region" description="Polar residues" evidence="1">
    <location>
        <begin position="8"/>
        <end position="20"/>
    </location>
</feature>
<evidence type="ECO:0000313" key="4">
    <source>
        <dbReference type="Proteomes" id="UP001548713"/>
    </source>
</evidence>
<keyword evidence="4" id="KW-1185">Reference proteome</keyword>
<sequence>MVEERITTTDSTGAPTSHTTVIRDEPRRSGGGATMLLAIALIVPVIAGIYLFSQSTSSEAAKDNAIAGAASSVGDAAEQVGAAAESAAGSVTKD</sequence>
<accession>A0ABV2D3Y5</accession>
<feature type="region of interest" description="Disordered" evidence="1">
    <location>
        <begin position="1"/>
        <end position="29"/>
    </location>
</feature>
<keyword evidence="2" id="KW-1133">Transmembrane helix</keyword>
<protein>
    <submittedName>
        <fullName evidence="3">Uncharacterized protein</fullName>
    </submittedName>
</protein>
<keyword evidence="2" id="KW-0812">Transmembrane</keyword>
<evidence type="ECO:0000256" key="1">
    <source>
        <dbReference type="SAM" id="MobiDB-lite"/>
    </source>
</evidence>
<gene>
    <name evidence="3" type="ORF">ABVV53_14075</name>
</gene>
<dbReference type="RefSeq" id="WP_353985057.1">
    <property type="nucleotide sequence ID" value="NZ_JBEWLY010000023.1"/>
</dbReference>
<feature type="transmembrane region" description="Helical" evidence="2">
    <location>
        <begin position="33"/>
        <end position="52"/>
    </location>
</feature>
<evidence type="ECO:0000256" key="2">
    <source>
        <dbReference type="SAM" id="Phobius"/>
    </source>
</evidence>
<organism evidence="3 4">
    <name type="scientific">Novosphingobium kalidii</name>
    <dbReference type="NCBI Taxonomy" id="3230299"/>
    <lineage>
        <taxon>Bacteria</taxon>
        <taxon>Pseudomonadati</taxon>
        <taxon>Pseudomonadota</taxon>
        <taxon>Alphaproteobacteria</taxon>
        <taxon>Sphingomonadales</taxon>
        <taxon>Sphingomonadaceae</taxon>
        <taxon>Novosphingobium</taxon>
    </lineage>
</organism>
<proteinExistence type="predicted"/>
<reference evidence="3 4" key="1">
    <citation type="submission" date="2024-07" db="EMBL/GenBank/DDBJ databases">
        <title>Novosphingobium kalidii RD2P27.</title>
        <authorList>
            <person name="Sun J.-Q."/>
        </authorList>
    </citation>
    <scope>NUCLEOTIDE SEQUENCE [LARGE SCALE GENOMIC DNA]</scope>
    <source>
        <strain evidence="3 4">RD2P27</strain>
    </source>
</reference>
<comment type="caution">
    <text evidence="3">The sequence shown here is derived from an EMBL/GenBank/DDBJ whole genome shotgun (WGS) entry which is preliminary data.</text>
</comment>
<dbReference type="Proteomes" id="UP001548713">
    <property type="component" value="Unassembled WGS sequence"/>
</dbReference>
<dbReference type="EMBL" id="JBEWLY010000023">
    <property type="protein sequence ID" value="MET1756567.1"/>
    <property type="molecule type" value="Genomic_DNA"/>
</dbReference>
<evidence type="ECO:0000313" key="3">
    <source>
        <dbReference type="EMBL" id="MET1756567.1"/>
    </source>
</evidence>